<dbReference type="KEGG" id="ccin:107268623"/>
<evidence type="ECO:0000256" key="1">
    <source>
        <dbReference type="ARBA" id="ARBA00010790"/>
    </source>
</evidence>
<dbReference type="Pfam" id="PF05199">
    <property type="entry name" value="GMC_oxred_C"/>
    <property type="match status" value="1"/>
</dbReference>
<dbReference type="GO" id="GO:0050660">
    <property type="term" value="F:flavin adenine dinucleotide binding"/>
    <property type="evidence" value="ECO:0007669"/>
    <property type="project" value="InterPro"/>
</dbReference>
<keyword evidence="7" id="KW-1185">Reference proteome</keyword>
<evidence type="ECO:0000259" key="6">
    <source>
        <dbReference type="Pfam" id="PF05199"/>
    </source>
</evidence>
<feature type="domain" description="Glucose-methanol-choline oxidoreductase C-terminal" evidence="6">
    <location>
        <begin position="510"/>
        <end position="651"/>
    </location>
</feature>
<dbReference type="Pfam" id="PF00732">
    <property type="entry name" value="GMC_oxred_N"/>
    <property type="match status" value="1"/>
</dbReference>
<evidence type="ECO:0000313" key="7">
    <source>
        <dbReference type="Proteomes" id="UP000694920"/>
    </source>
</evidence>
<organism evidence="7 8">
    <name type="scientific">Cephus cinctus</name>
    <name type="common">Wheat stem sawfly</name>
    <dbReference type="NCBI Taxonomy" id="211228"/>
    <lineage>
        <taxon>Eukaryota</taxon>
        <taxon>Metazoa</taxon>
        <taxon>Ecdysozoa</taxon>
        <taxon>Arthropoda</taxon>
        <taxon>Hexapoda</taxon>
        <taxon>Insecta</taxon>
        <taxon>Pterygota</taxon>
        <taxon>Neoptera</taxon>
        <taxon>Endopterygota</taxon>
        <taxon>Hymenoptera</taxon>
        <taxon>Cephoidea</taxon>
        <taxon>Cephidae</taxon>
        <taxon>Cephus</taxon>
    </lineage>
</organism>
<proteinExistence type="inferred from homology"/>
<evidence type="ECO:0000256" key="3">
    <source>
        <dbReference type="PIRSR" id="PIRSR000137-2"/>
    </source>
</evidence>
<dbReference type="AlphaFoldDB" id="A0AAJ7W213"/>
<feature type="active site" description="Proton donor" evidence="2">
    <location>
        <position position="598"/>
    </location>
</feature>
<dbReference type="PANTHER" id="PTHR11552">
    <property type="entry name" value="GLUCOSE-METHANOL-CHOLINE GMC OXIDOREDUCTASE"/>
    <property type="match status" value="1"/>
</dbReference>
<dbReference type="GO" id="GO:0016614">
    <property type="term" value="F:oxidoreductase activity, acting on CH-OH group of donors"/>
    <property type="evidence" value="ECO:0007669"/>
    <property type="project" value="InterPro"/>
</dbReference>
<dbReference type="Proteomes" id="UP000694920">
    <property type="component" value="Unplaced"/>
</dbReference>
<dbReference type="SUPFAM" id="SSF51905">
    <property type="entry name" value="FAD/NAD(P)-binding domain"/>
    <property type="match status" value="1"/>
</dbReference>
<feature type="binding site" evidence="3">
    <location>
        <position position="323"/>
    </location>
    <ligand>
        <name>FAD</name>
        <dbReference type="ChEBI" id="CHEBI:57692"/>
    </ligand>
</feature>
<protein>
    <submittedName>
        <fullName evidence="8">Glucose dehydrogenase [FAD, quinone]</fullName>
    </submittedName>
</protein>
<dbReference type="InterPro" id="IPR007867">
    <property type="entry name" value="GMC_OxRtase_C"/>
</dbReference>
<feature type="region of interest" description="Disordered" evidence="4">
    <location>
        <begin position="76"/>
        <end position="101"/>
    </location>
</feature>
<sequence>MTRTKKKCPARVSGMRITEKPLREYLVKASFLELTSREQRVTVSARQARGAHYLRGSSSFACKIAKTRHPWKARRKSQKKIIKNGKDCKTPADTGNTSHDDHPATKYDFIVVGAGSGGSVLANRLSENKKWKVLLLEAGSPEGVLNQIPVLVSYFQLTDYNWGYKVEPQKNACLGMNNRQCSWPRGKSLGGTSTLNYMIHTRGNRLDYEHWAELGNTGWSYEEVLPYFKKSERFNVPGINDTNYHGRDGNLCVEYVPYHSELSKAFLKAGKRLGHKILDYNGQEQIGFSYIQANMDRGSRCSAAKAYLSEKRPNLDIVTGARVTQVLIDKANRAYGVKYVKDRKWYKVRSSKEVILSAGTIDTAKLLMLSGIGPQDHLSQLGIEVIKDAKVGYNMYEHIGFLGLTFMVNQSVSLLQSRIANPSVLLEYIFERNGPASIPGGAEALAFVRTKYAPDPRPDVELLFASGSLHSDNGVTLRRALGITDELYNTVYKPIENQDAWSIWPIVQNPRSVGRLTLKSKDPFHWPIMQPNFFTHPADLEILLEGVKHAINVSLTEPFQAYGTRIHDIKIPGCQQLEFGSDDYWRCAIKHLPSMMNHEIGTAKMGPETDPDAVVDPSLRVYGIERLRVADASIMPTMPTGHINAAIYMIGEKAADLVKETWDGAAKKKSQNGPSDAIKTRAR</sequence>
<evidence type="ECO:0000256" key="2">
    <source>
        <dbReference type="PIRSR" id="PIRSR000137-1"/>
    </source>
</evidence>
<gene>
    <name evidence="8" type="primary">LOC107268623</name>
</gene>
<keyword evidence="3" id="KW-0274">FAD</keyword>
<accession>A0AAJ7W213</accession>
<dbReference type="PIRSF" id="PIRSF000137">
    <property type="entry name" value="Alcohol_oxidase"/>
    <property type="match status" value="1"/>
</dbReference>
<keyword evidence="3" id="KW-0285">Flavoprotein</keyword>
<dbReference type="Gene3D" id="3.50.50.60">
    <property type="entry name" value="FAD/NAD(P)-binding domain"/>
    <property type="match status" value="1"/>
</dbReference>
<evidence type="ECO:0000256" key="4">
    <source>
        <dbReference type="SAM" id="MobiDB-lite"/>
    </source>
</evidence>
<feature type="active site" description="Proton acceptor" evidence="2">
    <location>
        <position position="642"/>
    </location>
</feature>
<dbReference type="RefSeq" id="XP_024941658.1">
    <property type="nucleotide sequence ID" value="XM_025085890.1"/>
</dbReference>
<dbReference type="InterPro" id="IPR036188">
    <property type="entry name" value="FAD/NAD-bd_sf"/>
</dbReference>
<dbReference type="Gene3D" id="3.30.560.10">
    <property type="entry name" value="Glucose Oxidase, domain 3"/>
    <property type="match status" value="1"/>
</dbReference>
<dbReference type="PANTHER" id="PTHR11552:SF208">
    <property type="entry name" value="RE36204P-RELATED"/>
    <property type="match status" value="1"/>
</dbReference>
<reference evidence="8" key="1">
    <citation type="submission" date="2025-08" db="UniProtKB">
        <authorList>
            <consortium name="RefSeq"/>
        </authorList>
    </citation>
    <scope>IDENTIFICATION</scope>
</reference>
<dbReference type="InterPro" id="IPR012132">
    <property type="entry name" value="GMC_OxRdtase"/>
</dbReference>
<dbReference type="SUPFAM" id="SSF54373">
    <property type="entry name" value="FAD-linked reductases, C-terminal domain"/>
    <property type="match status" value="1"/>
</dbReference>
<feature type="domain" description="Glucose-methanol-choline oxidoreductase N-terminal" evidence="5">
    <location>
        <begin position="107"/>
        <end position="398"/>
    </location>
</feature>
<comment type="cofactor">
    <cofactor evidence="3">
        <name>FAD</name>
        <dbReference type="ChEBI" id="CHEBI:57692"/>
    </cofactor>
</comment>
<evidence type="ECO:0000259" key="5">
    <source>
        <dbReference type="Pfam" id="PF00732"/>
    </source>
</evidence>
<name>A0AAJ7W213_CEPCN</name>
<dbReference type="InterPro" id="IPR000172">
    <property type="entry name" value="GMC_OxRdtase_N"/>
</dbReference>
<evidence type="ECO:0000313" key="8">
    <source>
        <dbReference type="RefSeq" id="XP_024941658.1"/>
    </source>
</evidence>
<dbReference type="GeneID" id="107268623"/>
<feature type="binding site" evidence="3">
    <location>
        <position position="192"/>
    </location>
    <ligand>
        <name>FAD</name>
        <dbReference type="ChEBI" id="CHEBI:57692"/>
    </ligand>
</feature>
<comment type="similarity">
    <text evidence="1">Belongs to the GMC oxidoreductase family.</text>
</comment>